<reference evidence="2 3" key="1">
    <citation type="submission" date="2019-11" db="EMBL/GenBank/DDBJ databases">
        <title>Agromyces kandeliae sp. nov., isolated from mangrove soil.</title>
        <authorList>
            <person name="Wang R."/>
        </authorList>
    </citation>
    <scope>NUCLEOTIDE SEQUENCE [LARGE SCALE GENOMIC DNA]</scope>
    <source>
        <strain evidence="2 3">JCM 11433</strain>
    </source>
</reference>
<dbReference type="OrthoDB" id="191189at2"/>
<dbReference type="EMBL" id="WMLB01000022">
    <property type="protein sequence ID" value="MTH68442.1"/>
    <property type="molecule type" value="Genomic_DNA"/>
</dbReference>
<dbReference type="SUPFAM" id="SSF55961">
    <property type="entry name" value="Bet v1-like"/>
    <property type="match status" value="1"/>
</dbReference>
<keyword evidence="3" id="KW-1185">Reference proteome</keyword>
<feature type="compositionally biased region" description="Basic and acidic residues" evidence="1">
    <location>
        <begin position="83"/>
        <end position="95"/>
    </location>
</feature>
<gene>
    <name evidence="2" type="ORF">GJ743_08680</name>
</gene>
<evidence type="ECO:0008006" key="4">
    <source>
        <dbReference type="Google" id="ProtNLM"/>
    </source>
</evidence>
<sequence>MRWTRIMPDVSQPATWPSGREPDDGSFSAIFTPISPRRNGWMPQPAANTRILHPGGRPPRGRGAAARPGDCGCRAGRNTLTRVEGEAPEPRDATDGGRAGARARRRRWERHVVVDATVHHPIEAVFPYLADPMRWHEFAPAVAFRRQLDDGPVRVGTRWMSTDRIGPFRAHFIDTLELLEEGRRVVWLSSDPWNARVEYACTASGAATRIRADYRGDLGGALRWQAGWLPRWATHWILAGDFRRLDRVLTRRARAARRWELGHGTAST</sequence>
<organism evidence="2 3">
    <name type="scientific">Agromyces bracchium</name>
    <dbReference type="NCBI Taxonomy" id="88376"/>
    <lineage>
        <taxon>Bacteria</taxon>
        <taxon>Bacillati</taxon>
        <taxon>Actinomycetota</taxon>
        <taxon>Actinomycetes</taxon>
        <taxon>Micrococcales</taxon>
        <taxon>Microbacteriaceae</taxon>
        <taxon>Agromyces</taxon>
    </lineage>
</organism>
<comment type="caution">
    <text evidence="2">The sequence shown here is derived from an EMBL/GenBank/DDBJ whole genome shotgun (WGS) entry which is preliminary data.</text>
</comment>
<dbReference type="Pfam" id="PF10604">
    <property type="entry name" value="Polyketide_cyc2"/>
    <property type="match status" value="1"/>
</dbReference>
<dbReference type="Gene3D" id="3.30.530.20">
    <property type="match status" value="1"/>
</dbReference>
<accession>A0A6I3M8K0</accession>
<dbReference type="InterPro" id="IPR023393">
    <property type="entry name" value="START-like_dom_sf"/>
</dbReference>
<feature type="region of interest" description="Disordered" evidence="1">
    <location>
        <begin position="50"/>
        <end position="102"/>
    </location>
</feature>
<feature type="compositionally biased region" description="Low complexity" evidence="1">
    <location>
        <begin position="61"/>
        <end position="77"/>
    </location>
</feature>
<evidence type="ECO:0000256" key="1">
    <source>
        <dbReference type="SAM" id="MobiDB-lite"/>
    </source>
</evidence>
<dbReference type="InterPro" id="IPR019587">
    <property type="entry name" value="Polyketide_cyclase/dehydratase"/>
</dbReference>
<protein>
    <recommendedName>
        <fullName evidence="4">SRPBCC family protein</fullName>
    </recommendedName>
</protein>
<feature type="region of interest" description="Disordered" evidence="1">
    <location>
        <begin position="1"/>
        <end position="27"/>
    </location>
</feature>
<name>A0A6I3M8K0_9MICO</name>
<evidence type="ECO:0000313" key="3">
    <source>
        <dbReference type="Proteomes" id="UP000433071"/>
    </source>
</evidence>
<proteinExistence type="predicted"/>
<dbReference type="AlphaFoldDB" id="A0A6I3M8K0"/>
<dbReference type="Proteomes" id="UP000433071">
    <property type="component" value="Unassembled WGS sequence"/>
</dbReference>
<evidence type="ECO:0000313" key="2">
    <source>
        <dbReference type="EMBL" id="MTH68442.1"/>
    </source>
</evidence>